<dbReference type="PIRSF" id="PIRSF029416">
    <property type="entry name" value="UCP029416_PTP"/>
    <property type="match status" value="1"/>
</dbReference>
<dbReference type="RefSeq" id="WP_372266059.1">
    <property type="nucleotide sequence ID" value="NZ_JBFRUW010000031.1"/>
</dbReference>
<name>A0ABV4NBP8_9VIBR</name>
<dbReference type="InterPro" id="IPR036196">
    <property type="entry name" value="Ptyr_pPase_sf"/>
</dbReference>
<dbReference type="Gene3D" id="3.40.50.2300">
    <property type="match status" value="1"/>
</dbReference>
<protein>
    <submittedName>
        <fullName evidence="2">Low molecular weight protein tyrosine phosphatase family protein</fullName>
    </submittedName>
</protein>
<dbReference type="EMBL" id="JBFRUW010000031">
    <property type="protein sequence ID" value="MFA0568687.1"/>
    <property type="molecule type" value="Genomic_DNA"/>
</dbReference>
<reference evidence="2 3" key="1">
    <citation type="journal article" date="2024" name="ISME J.">
        <title>Tailless and filamentous prophages are predominant in marine Vibrio.</title>
        <authorList>
            <person name="Steensen K."/>
            <person name="Seneca J."/>
            <person name="Bartlau N."/>
            <person name="Yu X.A."/>
            <person name="Hussain F.A."/>
            <person name="Polz M.F."/>
        </authorList>
    </citation>
    <scope>NUCLEOTIDE SEQUENCE [LARGE SCALE GENOMIC DNA]</scope>
    <source>
        <strain evidence="2 3">10N.222.51.A1</strain>
    </source>
</reference>
<dbReference type="Proteomes" id="UP001570417">
    <property type="component" value="Unassembled WGS sequence"/>
</dbReference>
<dbReference type="SUPFAM" id="SSF52788">
    <property type="entry name" value="Phosphotyrosine protein phosphatases I"/>
    <property type="match status" value="1"/>
</dbReference>
<dbReference type="InterPro" id="IPR023485">
    <property type="entry name" value="Ptyr_pPase"/>
</dbReference>
<proteinExistence type="predicted"/>
<evidence type="ECO:0000313" key="3">
    <source>
        <dbReference type="Proteomes" id="UP001570417"/>
    </source>
</evidence>
<sequence length="105" mass="12050">MNLLFICSRNKLRSPTGEAVFGSYANIEVRSAGISNDAQVPLGTEDIDWADIIFVMEQSHKNKLAKKFRKQLNGQRVVCLGIPDVYKYMDPELIEIFEREVPRYL</sequence>
<comment type="caution">
    <text evidence="2">The sequence shown here is derived from an EMBL/GenBank/DDBJ whole genome shotgun (WGS) entry which is preliminary data.</text>
</comment>
<keyword evidence="3" id="KW-1185">Reference proteome</keyword>
<organism evidence="2 3">
    <name type="scientific">Vibrio gallaecicus</name>
    <dbReference type="NCBI Taxonomy" id="552386"/>
    <lineage>
        <taxon>Bacteria</taxon>
        <taxon>Pseudomonadati</taxon>
        <taxon>Pseudomonadota</taxon>
        <taxon>Gammaproteobacteria</taxon>
        <taxon>Vibrionales</taxon>
        <taxon>Vibrionaceae</taxon>
        <taxon>Vibrio</taxon>
    </lineage>
</organism>
<feature type="domain" description="Phosphotyrosine protein phosphatase I" evidence="1">
    <location>
        <begin position="1"/>
        <end position="103"/>
    </location>
</feature>
<gene>
    <name evidence="2" type="ORF">AB4566_10405</name>
</gene>
<dbReference type="SMART" id="SM00226">
    <property type="entry name" value="LMWPc"/>
    <property type="match status" value="1"/>
</dbReference>
<evidence type="ECO:0000259" key="1">
    <source>
        <dbReference type="SMART" id="SM00226"/>
    </source>
</evidence>
<evidence type="ECO:0000313" key="2">
    <source>
        <dbReference type="EMBL" id="MFA0568687.1"/>
    </source>
</evidence>
<dbReference type="InterPro" id="IPR016919">
    <property type="entry name" value="UCP029416_PTP"/>
</dbReference>
<accession>A0ABV4NBP8</accession>